<geneLocation type="plasmid" evidence="2 3">
    <name>lp129</name>
</geneLocation>
<organism evidence="2 3">
    <name type="scientific">Borrelia turcica IST7</name>
    <dbReference type="NCBI Taxonomy" id="1104446"/>
    <lineage>
        <taxon>Bacteria</taxon>
        <taxon>Pseudomonadati</taxon>
        <taxon>Spirochaetota</taxon>
        <taxon>Spirochaetia</taxon>
        <taxon>Spirochaetales</taxon>
        <taxon>Borreliaceae</taxon>
        <taxon>Borrelia</taxon>
    </lineage>
</organism>
<evidence type="ECO:0000313" key="3">
    <source>
        <dbReference type="Proteomes" id="UP000275571"/>
    </source>
</evidence>
<keyword evidence="2" id="KW-0614">Plasmid</keyword>
<sequence length="246" mass="26956">MKKVLYYLIILAVLISCNNSDDTNKDATSKVTETVKTDDSKITTTTYADGSSSFTGTDKHGATIEGETKKDGTIIKKTIDPVTKKPVEIETKLPNGTIHKEITSADRVHTITKTADGNIQETKIYNSGVTNDKQTFSQGKEIKNDSGNVVLNIKTLESVKTAGRNIITLTEMNGTILKGFDSGDHMVILKGEKKENKKGSNQVIINKEVIVNKNNKIATVKWTNSTGKTRTDTISFDIEKLLQMGK</sequence>
<keyword evidence="1" id="KW-0732">Signal</keyword>
<protein>
    <recommendedName>
        <fullName evidence="4">Lipoprotein</fullName>
    </recommendedName>
</protein>
<name>A0A386PNR4_9SPIR</name>
<keyword evidence="3" id="KW-1185">Reference proteome</keyword>
<gene>
    <name evidence="2" type="ORF">DB313_04565</name>
</gene>
<dbReference type="RefSeq" id="WP_120104694.1">
    <property type="nucleotide sequence ID" value="NZ_CP028885.1"/>
</dbReference>
<dbReference type="AlphaFoldDB" id="A0A386PNR4"/>
<evidence type="ECO:0000313" key="2">
    <source>
        <dbReference type="EMBL" id="AYE36775.1"/>
    </source>
</evidence>
<proteinExistence type="predicted"/>
<dbReference type="Proteomes" id="UP000275571">
    <property type="component" value="Plasmid lp129"/>
</dbReference>
<feature type="chain" id="PRO_5017364658" description="Lipoprotein" evidence="1">
    <location>
        <begin position="21"/>
        <end position="246"/>
    </location>
</feature>
<evidence type="ECO:0008006" key="4">
    <source>
        <dbReference type="Google" id="ProtNLM"/>
    </source>
</evidence>
<reference evidence="2 3" key="1">
    <citation type="journal article" date="2018" name="Infect. Genet. Evol.">
        <title>Genome-wide analysis of Borrelia turcica and 'Candidatus Borrelia tachyglossi' shows relapsing fever-like genomes with unique genomic links to Lyme disease Borrelia.</title>
        <authorList>
            <person name="Gofton A.W."/>
            <person name="Margos G."/>
            <person name="Fingerle V."/>
            <person name="Hepner S."/>
            <person name="Loh S.M."/>
            <person name="Ryan U."/>
            <person name="Irwin P."/>
            <person name="Oskam C.L."/>
        </authorList>
    </citation>
    <scope>NUCLEOTIDE SEQUENCE [LARGE SCALE GENOMIC DNA]</scope>
    <source>
        <strain evidence="2 3">IST7</strain>
        <plasmid evidence="2">lp129</plasmid>
    </source>
</reference>
<dbReference type="EMBL" id="CP028885">
    <property type="protein sequence ID" value="AYE36775.1"/>
    <property type="molecule type" value="Genomic_DNA"/>
</dbReference>
<accession>A0A386PNR4</accession>
<feature type="signal peptide" evidence="1">
    <location>
        <begin position="1"/>
        <end position="20"/>
    </location>
</feature>
<dbReference type="PROSITE" id="PS51257">
    <property type="entry name" value="PROKAR_LIPOPROTEIN"/>
    <property type="match status" value="1"/>
</dbReference>
<dbReference type="KEGG" id="btur:DB313_04565"/>
<evidence type="ECO:0000256" key="1">
    <source>
        <dbReference type="SAM" id="SignalP"/>
    </source>
</evidence>